<keyword evidence="5 10" id="KW-0547">Nucleotide-binding</keyword>
<dbReference type="eggNOG" id="COG1162">
    <property type="taxonomic scope" value="Bacteria"/>
</dbReference>
<dbReference type="GO" id="GO:0005737">
    <property type="term" value="C:cytoplasm"/>
    <property type="evidence" value="ECO:0007669"/>
    <property type="project" value="UniProtKB-SubCell"/>
</dbReference>
<evidence type="ECO:0000256" key="4">
    <source>
        <dbReference type="ARBA" id="ARBA00022730"/>
    </source>
</evidence>
<keyword evidence="4 10" id="KW-0699">rRNA-binding</keyword>
<evidence type="ECO:0000256" key="3">
    <source>
        <dbReference type="ARBA" id="ARBA00022723"/>
    </source>
</evidence>
<dbReference type="Gene3D" id="3.40.50.300">
    <property type="entry name" value="P-loop containing nucleotide triphosphate hydrolases"/>
    <property type="match status" value="1"/>
</dbReference>
<feature type="binding site" evidence="10">
    <location>
        <position position="278"/>
    </location>
    <ligand>
        <name>Zn(2+)</name>
        <dbReference type="ChEBI" id="CHEBI:29105"/>
    </ligand>
</feature>
<keyword evidence="1 10" id="KW-0963">Cytoplasm</keyword>
<dbReference type="HOGENOM" id="CLU_033617_2_1_9"/>
<dbReference type="HAMAP" id="MF_01820">
    <property type="entry name" value="GTPase_RsgA"/>
    <property type="match status" value="1"/>
</dbReference>
<dbReference type="InterPro" id="IPR004881">
    <property type="entry name" value="Ribosome_biogen_GTPase_RsgA"/>
</dbReference>
<dbReference type="GO" id="GO:0046872">
    <property type="term" value="F:metal ion binding"/>
    <property type="evidence" value="ECO:0007669"/>
    <property type="project" value="UniProtKB-KW"/>
</dbReference>
<feature type="binding site" evidence="10">
    <location>
        <position position="284"/>
    </location>
    <ligand>
        <name>Zn(2+)</name>
        <dbReference type="ChEBI" id="CHEBI:29105"/>
    </ligand>
</feature>
<keyword evidence="8 10" id="KW-0694">RNA-binding</keyword>
<dbReference type="PANTHER" id="PTHR32120">
    <property type="entry name" value="SMALL RIBOSOMAL SUBUNIT BIOGENESIS GTPASE RSGA"/>
    <property type="match status" value="1"/>
</dbReference>
<proteinExistence type="inferred from homology"/>
<accession>E0RYM5</accession>
<dbReference type="PROSITE" id="PS51721">
    <property type="entry name" value="G_CP"/>
    <property type="match status" value="1"/>
</dbReference>
<dbReference type="PANTHER" id="PTHR32120:SF11">
    <property type="entry name" value="SMALL RIBOSOMAL SUBUNIT BIOGENESIS GTPASE RSGA 1, MITOCHONDRIAL-RELATED"/>
    <property type="match status" value="1"/>
</dbReference>
<comment type="similarity">
    <text evidence="10">Belongs to the TRAFAC class YlqF/YawG GTPase family. RsgA subfamily.</text>
</comment>
<evidence type="ECO:0000256" key="2">
    <source>
        <dbReference type="ARBA" id="ARBA00022517"/>
    </source>
</evidence>
<evidence type="ECO:0000256" key="5">
    <source>
        <dbReference type="ARBA" id="ARBA00022741"/>
    </source>
</evidence>
<keyword evidence="2 10" id="KW-0690">Ribosome biogenesis</keyword>
<dbReference type="RefSeq" id="WP_013281374.1">
    <property type="nucleotide sequence ID" value="NC_014387.1"/>
</dbReference>
<evidence type="ECO:0000256" key="6">
    <source>
        <dbReference type="ARBA" id="ARBA00022801"/>
    </source>
</evidence>
<dbReference type="Gene3D" id="1.10.40.50">
    <property type="entry name" value="Probable gtpase engc, domain 3"/>
    <property type="match status" value="1"/>
</dbReference>
<name>E0RYM5_BUTPB</name>
<evidence type="ECO:0000256" key="9">
    <source>
        <dbReference type="ARBA" id="ARBA00023134"/>
    </source>
</evidence>
<evidence type="ECO:0000259" key="11">
    <source>
        <dbReference type="PROSITE" id="PS50936"/>
    </source>
</evidence>
<dbReference type="CDD" id="cd01854">
    <property type="entry name" value="YjeQ_EngC"/>
    <property type="match status" value="1"/>
</dbReference>
<dbReference type="Proteomes" id="UP000001299">
    <property type="component" value="Chromosome 1"/>
</dbReference>
<dbReference type="Pfam" id="PF16745">
    <property type="entry name" value="RsgA_N"/>
    <property type="match status" value="1"/>
</dbReference>
<sequence length="323" mass="36646">MKGRILKGIAGFYYVETYEEKVYECKAKGIFRKTNLKPLVGDDVEIDIIDEEKKLGNITEIFPRKNQLLRPPVANVDQAVILFAIVKPNPSYNLLDRFLIMMRQQNLPVIICFNKQDIATASEQQELHDAYEKCGYKVLFISVIEEKGLDELKELLKGKTTTLAGPSGVGKSSLLNKLVPNAQMQTGDLSRKIERGKNTTRHSELFFVEELSDNVDRNVDINVDGSADGEGTTCDTYVIDTPGFTSLEMRDVTPDNLMQFYPEFAEYEPECRFGGCSHIAEPDCGVKRAIAEGKIAKVRYDNYKVLYEELKNMRPDYSKKARR</sequence>
<comment type="subcellular location">
    <subcellularLocation>
        <location evidence="10">Cytoplasm</location>
    </subcellularLocation>
</comment>
<feature type="domain" description="CP-type G" evidence="12">
    <location>
        <begin position="65"/>
        <end position="247"/>
    </location>
</feature>
<evidence type="ECO:0000313" key="14">
    <source>
        <dbReference type="Proteomes" id="UP000001299"/>
    </source>
</evidence>
<dbReference type="GO" id="GO:0005525">
    <property type="term" value="F:GTP binding"/>
    <property type="evidence" value="ECO:0007669"/>
    <property type="project" value="UniProtKB-UniRule"/>
</dbReference>
<dbReference type="InterPro" id="IPR010914">
    <property type="entry name" value="RsgA_GTPase_dom"/>
</dbReference>
<feature type="binding site" evidence="10">
    <location>
        <begin position="165"/>
        <end position="173"/>
    </location>
    <ligand>
        <name>GTP</name>
        <dbReference type="ChEBI" id="CHEBI:37565"/>
    </ligand>
</feature>
<dbReference type="InterPro" id="IPR012340">
    <property type="entry name" value="NA-bd_OB-fold"/>
</dbReference>
<evidence type="ECO:0000313" key="13">
    <source>
        <dbReference type="EMBL" id="ADL34720.1"/>
    </source>
</evidence>
<protein>
    <recommendedName>
        <fullName evidence="10">Small ribosomal subunit biogenesis GTPase RsgA</fullName>
        <ecNumber evidence="10">3.6.1.-</ecNumber>
    </recommendedName>
</protein>
<evidence type="ECO:0000256" key="1">
    <source>
        <dbReference type="ARBA" id="ARBA00022490"/>
    </source>
</evidence>
<evidence type="ECO:0000259" key="12">
    <source>
        <dbReference type="PROSITE" id="PS51721"/>
    </source>
</evidence>
<comment type="cofactor">
    <cofactor evidence="10">
        <name>Zn(2+)</name>
        <dbReference type="ChEBI" id="CHEBI:29105"/>
    </cofactor>
    <text evidence="10">Binds 1 zinc ion per subunit.</text>
</comment>
<reference evidence="13 14" key="1">
    <citation type="journal article" date="2010" name="PLoS ONE">
        <title>The glycobiome of the rumen bacterium Butyrivibrio proteoclasticus B316(T) highlights adaptation to a polysaccharide-rich environment.</title>
        <authorList>
            <person name="Kelly W.J."/>
            <person name="Leahy S.C."/>
            <person name="Altermann E."/>
            <person name="Yeoman C.J."/>
            <person name="Dunne J.C."/>
            <person name="Kong Z."/>
            <person name="Pacheco D.M."/>
            <person name="Li D."/>
            <person name="Noel S.J."/>
            <person name="Moon C.D."/>
            <person name="Cookson A.L."/>
            <person name="Attwood G.T."/>
        </authorList>
    </citation>
    <scope>NUCLEOTIDE SEQUENCE [LARGE SCALE GENOMIC DNA]</scope>
    <source>
        <strain evidence="14">ATCC 51982 / DSM 14932 / B316</strain>
    </source>
</reference>
<dbReference type="GO" id="GO:0019843">
    <property type="term" value="F:rRNA binding"/>
    <property type="evidence" value="ECO:0007669"/>
    <property type="project" value="UniProtKB-KW"/>
</dbReference>
<feature type="domain" description="EngC GTPase" evidence="11">
    <location>
        <begin position="74"/>
        <end position="245"/>
    </location>
</feature>
<keyword evidence="3 10" id="KW-0479">Metal-binding</keyword>
<keyword evidence="7 10" id="KW-0862">Zinc</keyword>
<comment type="function">
    <text evidence="10">One of several proteins that assist in the late maturation steps of the functional core of the 30S ribosomal subunit. Helps release RbfA from mature subunits. May play a role in the assembly of ribosomal proteins into the subunit. Circularly permuted GTPase that catalyzes slow GTP hydrolysis, GTPase activity is stimulated by the 30S ribosomal subunit.</text>
</comment>
<evidence type="ECO:0000256" key="7">
    <source>
        <dbReference type="ARBA" id="ARBA00022833"/>
    </source>
</evidence>
<feature type="binding site" evidence="10">
    <location>
        <position position="276"/>
    </location>
    <ligand>
        <name>Zn(2+)</name>
        <dbReference type="ChEBI" id="CHEBI:29105"/>
    </ligand>
</feature>
<dbReference type="STRING" id="515622.bpr_I1986"/>
<dbReference type="KEGG" id="bpb:bpr_I1986"/>
<keyword evidence="9 10" id="KW-0342">GTP-binding</keyword>
<dbReference type="AlphaFoldDB" id="E0RYM5"/>
<dbReference type="GO" id="GO:0042274">
    <property type="term" value="P:ribosomal small subunit biogenesis"/>
    <property type="evidence" value="ECO:0007669"/>
    <property type="project" value="UniProtKB-UniRule"/>
</dbReference>
<keyword evidence="6 10" id="KW-0378">Hydrolase</keyword>
<comment type="subunit">
    <text evidence="10">Monomer. Associates with 30S ribosomal subunit, binds 16S rRNA.</text>
</comment>
<dbReference type="GO" id="GO:0003924">
    <property type="term" value="F:GTPase activity"/>
    <property type="evidence" value="ECO:0007669"/>
    <property type="project" value="UniProtKB-UniRule"/>
</dbReference>
<dbReference type="SUPFAM" id="SSF50249">
    <property type="entry name" value="Nucleic acid-binding proteins"/>
    <property type="match status" value="1"/>
</dbReference>
<dbReference type="PROSITE" id="PS50936">
    <property type="entry name" value="ENGC_GTPASE"/>
    <property type="match status" value="1"/>
</dbReference>
<dbReference type="Pfam" id="PF03193">
    <property type="entry name" value="RsgA_GTPase"/>
    <property type="match status" value="1"/>
</dbReference>
<dbReference type="EC" id="3.6.1.-" evidence="10"/>
<dbReference type="InterPro" id="IPR027417">
    <property type="entry name" value="P-loop_NTPase"/>
</dbReference>
<dbReference type="EMBL" id="CP001810">
    <property type="protein sequence ID" value="ADL34720.1"/>
    <property type="molecule type" value="Genomic_DNA"/>
</dbReference>
<feature type="binding site" evidence="10">
    <location>
        <begin position="114"/>
        <end position="117"/>
    </location>
    <ligand>
        <name>GTP</name>
        <dbReference type="ChEBI" id="CHEBI:37565"/>
    </ligand>
</feature>
<feature type="binding site" evidence="10">
    <location>
        <position position="271"/>
    </location>
    <ligand>
        <name>Zn(2+)</name>
        <dbReference type="ChEBI" id="CHEBI:29105"/>
    </ligand>
</feature>
<dbReference type="InterPro" id="IPR031944">
    <property type="entry name" value="RsgA_N"/>
</dbReference>
<dbReference type="CDD" id="cd04466">
    <property type="entry name" value="S1_YloQ_GTPase"/>
    <property type="match status" value="1"/>
</dbReference>
<dbReference type="SUPFAM" id="SSF52540">
    <property type="entry name" value="P-loop containing nucleoside triphosphate hydrolases"/>
    <property type="match status" value="1"/>
</dbReference>
<evidence type="ECO:0000256" key="8">
    <source>
        <dbReference type="ARBA" id="ARBA00022884"/>
    </source>
</evidence>
<gene>
    <name evidence="10 13" type="primary">rsgA</name>
    <name evidence="13" type="ordered locus">bpr_I1986</name>
</gene>
<organism evidence="13 14">
    <name type="scientific">Butyrivibrio proteoclasticus (strain ATCC 51982 / DSM 14932 / B316)</name>
    <name type="common">Clostridium proteoclasticum</name>
    <dbReference type="NCBI Taxonomy" id="515622"/>
    <lineage>
        <taxon>Bacteria</taxon>
        <taxon>Bacillati</taxon>
        <taxon>Bacillota</taxon>
        <taxon>Clostridia</taxon>
        <taxon>Lachnospirales</taxon>
        <taxon>Lachnospiraceae</taxon>
        <taxon>Butyrivibrio</taxon>
    </lineage>
</organism>
<keyword evidence="14" id="KW-1185">Reference proteome</keyword>
<dbReference type="InterPro" id="IPR030378">
    <property type="entry name" value="G_CP_dom"/>
</dbReference>
<dbReference type="NCBIfam" id="TIGR00157">
    <property type="entry name" value="ribosome small subunit-dependent GTPase A"/>
    <property type="match status" value="1"/>
</dbReference>
<dbReference type="Gene3D" id="2.40.50.140">
    <property type="entry name" value="Nucleic acid-binding proteins"/>
    <property type="match status" value="1"/>
</dbReference>
<evidence type="ECO:0000256" key="10">
    <source>
        <dbReference type="HAMAP-Rule" id="MF_01820"/>
    </source>
</evidence>